<gene>
    <name evidence="1" type="ORF">KCU76_g4759</name>
</gene>
<feature type="non-terminal residue" evidence="1">
    <location>
        <position position="104"/>
    </location>
</feature>
<dbReference type="OrthoDB" id="3935367at2759"/>
<reference evidence="1" key="1">
    <citation type="journal article" date="2021" name="J Fungi (Basel)">
        <title>Virulence traits and population genomics of the black yeast Aureobasidium melanogenum.</title>
        <authorList>
            <person name="Cernosa A."/>
            <person name="Sun X."/>
            <person name="Gostincar C."/>
            <person name="Fang C."/>
            <person name="Gunde-Cimerman N."/>
            <person name="Song Z."/>
        </authorList>
    </citation>
    <scope>NUCLEOTIDE SEQUENCE</scope>
    <source>
        <strain evidence="1">EXF-9911</strain>
    </source>
</reference>
<dbReference type="Proteomes" id="UP000779574">
    <property type="component" value="Unassembled WGS sequence"/>
</dbReference>
<organism evidence="1 2">
    <name type="scientific">Aureobasidium melanogenum</name>
    <name type="common">Aureobasidium pullulans var. melanogenum</name>
    <dbReference type="NCBI Taxonomy" id="46634"/>
    <lineage>
        <taxon>Eukaryota</taxon>
        <taxon>Fungi</taxon>
        <taxon>Dikarya</taxon>
        <taxon>Ascomycota</taxon>
        <taxon>Pezizomycotina</taxon>
        <taxon>Dothideomycetes</taxon>
        <taxon>Dothideomycetidae</taxon>
        <taxon>Dothideales</taxon>
        <taxon>Saccotheciaceae</taxon>
        <taxon>Aureobasidium</taxon>
    </lineage>
</organism>
<reference evidence="1" key="2">
    <citation type="submission" date="2021-08" db="EMBL/GenBank/DDBJ databases">
        <authorList>
            <person name="Gostincar C."/>
            <person name="Sun X."/>
            <person name="Song Z."/>
            <person name="Gunde-Cimerman N."/>
        </authorList>
    </citation>
    <scope>NUCLEOTIDE SEQUENCE</scope>
    <source>
        <strain evidence="1">EXF-9911</strain>
    </source>
</reference>
<dbReference type="AlphaFoldDB" id="A0A9P8EPU4"/>
<name>A0A9P8EPU4_AURME</name>
<protein>
    <submittedName>
        <fullName evidence="1">Uncharacterized protein</fullName>
    </submittedName>
</protein>
<evidence type="ECO:0000313" key="1">
    <source>
        <dbReference type="EMBL" id="KAG9695089.1"/>
    </source>
</evidence>
<proteinExistence type="predicted"/>
<sequence length="104" mass="12022">MEEQSEIMQDITALEQDELPGFPGMAFDLLVRCYDRGEDEQCIEGCQYVLSTYSISDVLSMKLCILIAMSSKDWHVAEHYRKRAEHLYAILFNELSEKAKSFAF</sequence>
<accession>A0A9P8EPU4</accession>
<dbReference type="EMBL" id="JAHFXF010000141">
    <property type="protein sequence ID" value="KAG9695089.1"/>
    <property type="molecule type" value="Genomic_DNA"/>
</dbReference>
<evidence type="ECO:0000313" key="2">
    <source>
        <dbReference type="Proteomes" id="UP000779574"/>
    </source>
</evidence>
<comment type="caution">
    <text evidence="1">The sequence shown here is derived from an EMBL/GenBank/DDBJ whole genome shotgun (WGS) entry which is preliminary data.</text>
</comment>